<evidence type="ECO:0000313" key="3">
    <source>
        <dbReference type="Proteomes" id="UP000177060"/>
    </source>
</evidence>
<organism evidence="2 3">
    <name type="scientific">Candidatus Woesebacteria bacterium RIFCSPLOWO2_01_FULL_39_14</name>
    <dbReference type="NCBI Taxonomy" id="1802518"/>
    <lineage>
        <taxon>Bacteria</taxon>
        <taxon>Candidatus Woeseibacteriota</taxon>
    </lineage>
</organism>
<comment type="caution">
    <text evidence="2">The sequence shown here is derived from an EMBL/GenBank/DDBJ whole genome shotgun (WGS) entry which is preliminary data.</text>
</comment>
<reference evidence="2 3" key="1">
    <citation type="journal article" date="2016" name="Nat. Commun.">
        <title>Thousands of microbial genomes shed light on interconnected biogeochemical processes in an aquifer system.</title>
        <authorList>
            <person name="Anantharaman K."/>
            <person name="Brown C.T."/>
            <person name="Hug L.A."/>
            <person name="Sharon I."/>
            <person name="Castelle C.J."/>
            <person name="Probst A.J."/>
            <person name="Thomas B.C."/>
            <person name="Singh A."/>
            <person name="Wilkins M.J."/>
            <person name="Karaoz U."/>
            <person name="Brodie E.L."/>
            <person name="Williams K.H."/>
            <person name="Hubbard S.S."/>
            <person name="Banfield J.F."/>
        </authorList>
    </citation>
    <scope>NUCLEOTIDE SEQUENCE [LARGE SCALE GENOMIC DNA]</scope>
</reference>
<name>A0A1F8BBH2_9BACT</name>
<sequence>MQKVTVKEIIKTAERLKKQERKWHFHILTPGCTFNKDKRFALILENTSDNEQFIYFSLKKPAKTGIKLVEMLHGTPKSSFLLPRSPSSRRRGESTGQSEISQKAQKMIERANELNIKGFSWHHHLLFPDCMFNKDSRYWTLVFEDPLNEEVIEDRFKNEPKEALRQIEPLFYKQKK</sequence>
<proteinExistence type="predicted"/>
<evidence type="ECO:0000313" key="2">
    <source>
        <dbReference type="EMBL" id="OGM61404.1"/>
    </source>
</evidence>
<evidence type="ECO:0000256" key="1">
    <source>
        <dbReference type="SAM" id="MobiDB-lite"/>
    </source>
</evidence>
<protein>
    <submittedName>
        <fullName evidence="2">Uncharacterized protein</fullName>
    </submittedName>
</protein>
<gene>
    <name evidence="2" type="ORF">A3A52_01035</name>
</gene>
<dbReference type="EMBL" id="MGHE01000044">
    <property type="protein sequence ID" value="OGM61404.1"/>
    <property type="molecule type" value="Genomic_DNA"/>
</dbReference>
<dbReference type="Proteomes" id="UP000177060">
    <property type="component" value="Unassembled WGS sequence"/>
</dbReference>
<accession>A0A1F8BBH2</accession>
<dbReference type="AlphaFoldDB" id="A0A1F8BBH2"/>
<feature type="region of interest" description="Disordered" evidence="1">
    <location>
        <begin position="77"/>
        <end position="102"/>
    </location>
</feature>